<dbReference type="SMART" id="SM00448">
    <property type="entry name" value="REC"/>
    <property type="match status" value="2"/>
</dbReference>
<evidence type="ECO:0000256" key="5">
    <source>
        <dbReference type="ARBA" id="ARBA00022777"/>
    </source>
</evidence>
<feature type="domain" description="PAC" evidence="11">
    <location>
        <begin position="273"/>
        <end position="325"/>
    </location>
</feature>
<dbReference type="Proteomes" id="UP000007013">
    <property type="component" value="Chromosome"/>
</dbReference>
<dbReference type="GO" id="GO:0005886">
    <property type="term" value="C:plasma membrane"/>
    <property type="evidence" value="ECO:0007669"/>
    <property type="project" value="TreeGrafter"/>
</dbReference>
<evidence type="ECO:0000259" key="8">
    <source>
        <dbReference type="PROSITE" id="PS50109"/>
    </source>
</evidence>
<dbReference type="HOGENOM" id="CLU_000445_114_15_0"/>
<dbReference type="InterPro" id="IPR003661">
    <property type="entry name" value="HisK_dim/P_dom"/>
</dbReference>
<dbReference type="EMBL" id="CP001032">
    <property type="protein sequence ID" value="ACB74423.1"/>
    <property type="molecule type" value="Genomic_DNA"/>
</dbReference>
<keyword evidence="4" id="KW-0808">Transferase</keyword>
<feature type="domain" description="Response regulatory" evidence="9">
    <location>
        <begin position="19"/>
        <end position="136"/>
    </location>
</feature>
<dbReference type="InterPro" id="IPR013656">
    <property type="entry name" value="PAS_4"/>
</dbReference>
<dbReference type="PROSITE" id="PS50110">
    <property type="entry name" value="RESPONSE_REGULATORY"/>
    <property type="match status" value="2"/>
</dbReference>
<dbReference type="PROSITE" id="PS50112">
    <property type="entry name" value="PAS"/>
    <property type="match status" value="1"/>
</dbReference>
<dbReference type="Gene3D" id="3.30.565.10">
    <property type="entry name" value="Histidine kinase-like ATPase, C-terminal domain"/>
    <property type="match status" value="1"/>
</dbReference>
<dbReference type="eggNOG" id="COG0784">
    <property type="taxonomic scope" value="Bacteria"/>
</dbReference>
<dbReference type="PRINTS" id="PR00344">
    <property type="entry name" value="BCTRLSENSOR"/>
</dbReference>
<keyword evidence="7" id="KW-0175">Coiled coil</keyword>
<name>B1ZNI9_OPITP</name>
<dbReference type="InterPro" id="IPR000700">
    <property type="entry name" value="PAS-assoc_C"/>
</dbReference>
<dbReference type="SMART" id="SM00387">
    <property type="entry name" value="HATPase_c"/>
    <property type="match status" value="1"/>
</dbReference>
<dbReference type="Gene3D" id="3.40.50.2300">
    <property type="match status" value="2"/>
</dbReference>
<dbReference type="STRING" id="452637.Oter_1135"/>
<dbReference type="GO" id="GO:0009927">
    <property type="term" value="F:histidine phosphotransfer kinase activity"/>
    <property type="evidence" value="ECO:0007669"/>
    <property type="project" value="TreeGrafter"/>
</dbReference>
<evidence type="ECO:0000256" key="2">
    <source>
        <dbReference type="ARBA" id="ARBA00012438"/>
    </source>
</evidence>
<dbReference type="CDD" id="cd00082">
    <property type="entry name" value="HisKA"/>
    <property type="match status" value="1"/>
</dbReference>
<feature type="coiled-coil region" evidence="7">
    <location>
        <begin position="145"/>
        <end position="204"/>
    </location>
</feature>
<feature type="modified residue" description="4-aspartylphosphate" evidence="6">
    <location>
        <position position="645"/>
    </location>
</feature>
<evidence type="ECO:0000259" key="10">
    <source>
        <dbReference type="PROSITE" id="PS50112"/>
    </source>
</evidence>
<dbReference type="InterPro" id="IPR003594">
    <property type="entry name" value="HATPase_dom"/>
</dbReference>
<dbReference type="eggNOG" id="COG3437">
    <property type="taxonomic scope" value="Bacteria"/>
</dbReference>
<sequence length="716" mass="78522">MASDPANSVALPERTPPVNILLVDDEPRNLDVLESLLHSAEYSLVRAQTAERALMLLLEGVFAVIVLDINMPGMSGIELAGLIKQRRRTQHIPIIFLTAYFQEDKDVLQGYGTGAVDYLTKPVNPEILRSKIAVFVELFRKTQALAASNAALEAEIRQRQQAEESLRQANDELEARVAARTAELVQLNQELQQRERALRASEAQVRFVTDYAPAFITQFDREHRFKFVNRTYARRFGLEPQQVIGQHFVEIMGEEADQIMRPHFEAALAGERVEFEAEIAYAGLGPRWVYVIHEPERAASGEIVGLLAVVTDITDRKLAEQEVARARDQALIAAKAKDDFLARLSHELRTPLNPVLLLASEAAGDPTLPPEVRADFESIAQNVTLEARLIDDLLDLTAITRGKLALALRPVRVHETLENALALVRQDLAQKNLRLVRQFDAPKDLVDGDDMRLKQIFWNVIKNAVKFTPPAGQITLCTRLSPDGGRMAITVTDTGIGMTAEECARIFTAFTQGDHALSGGGRYGGLGLGLAISRMLVQLHAGSISATSLGRDLGATFTIELPLSHAPMPVAPPAGSATPFARPGEPTPPPETRALRVLLIEDHQPTCRTLCELLTRRRYRVVTANTVADAYAAAARESFDFVISDVGLPDGNGCELMADLRARYGLRGAALTGYGRDEDVARSHAAGFVTHLTKPVSVRALDQALQQLVASLEPAN</sequence>
<dbReference type="SMART" id="SM00091">
    <property type="entry name" value="PAS"/>
    <property type="match status" value="1"/>
</dbReference>
<dbReference type="SUPFAM" id="SSF55874">
    <property type="entry name" value="ATPase domain of HSP90 chaperone/DNA topoisomerase II/histidine kinase"/>
    <property type="match status" value="1"/>
</dbReference>
<keyword evidence="13" id="KW-1185">Reference proteome</keyword>
<keyword evidence="5 12" id="KW-0418">Kinase</keyword>
<proteinExistence type="predicted"/>
<dbReference type="InterPro" id="IPR036890">
    <property type="entry name" value="HATPase_C_sf"/>
</dbReference>
<dbReference type="PANTHER" id="PTHR43047">
    <property type="entry name" value="TWO-COMPONENT HISTIDINE PROTEIN KINASE"/>
    <property type="match status" value="1"/>
</dbReference>
<accession>B1ZNI9</accession>
<dbReference type="Gene3D" id="3.30.450.20">
    <property type="entry name" value="PAS domain"/>
    <property type="match status" value="1"/>
</dbReference>
<dbReference type="SUPFAM" id="SSF55785">
    <property type="entry name" value="PYP-like sensor domain (PAS domain)"/>
    <property type="match status" value="1"/>
</dbReference>
<dbReference type="InterPro" id="IPR001789">
    <property type="entry name" value="Sig_transdc_resp-reg_receiver"/>
</dbReference>
<comment type="catalytic activity">
    <reaction evidence="1">
        <text>ATP + protein L-histidine = ADP + protein N-phospho-L-histidine.</text>
        <dbReference type="EC" id="2.7.13.3"/>
    </reaction>
</comment>
<feature type="domain" description="Histidine kinase" evidence="8">
    <location>
        <begin position="343"/>
        <end position="565"/>
    </location>
</feature>
<dbReference type="PROSITE" id="PS50109">
    <property type="entry name" value="HIS_KIN"/>
    <property type="match status" value="1"/>
</dbReference>
<dbReference type="InterPro" id="IPR011006">
    <property type="entry name" value="CheY-like_superfamily"/>
</dbReference>
<dbReference type="CDD" id="cd00130">
    <property type="entry name" value="PAS"/>
    <property type="match status" value="1"/>
</dbReference>
<evidence type="ECO:0000256" key="7">
    <source>
        <dbReference type="SAM" id="Coils"/>
    </source>
</evidence>
<reference evidence="12 13" key="1">
    <citation type="journal article" date="2011" name="J. Bacteriol.">
        <title>Genome sequence of the verrucomicrobium Opitutus terrae PB90-1, an abundant inhabitant of rice paddy soil ecosystems.</title>
        <authorList>
            <person name="van Passel M.W."/>
            <person name="Kant R."/>
            <person name="Palva A."/>
            <person name="Copeland A."/>
            <person name="Lucas S."/>
            <person name="Lapidus A."/>
            <person name="Glavina del Rio T."/>
            <person name="Pitluck S."/>
            <person name="Goltsman E."/>
            <person name="Clum A."/>
            <person name="Sun H."/>
            <person name="Schmutz J."/>
            <person name="Larimer F.W."/>
            <person name="Land M.L."/>
            <person name="Hauser L."/>
            <person name="Kyrpides N."/>
            <person name="Mikhailova N."/>
            <person name="Richardson P.P."/>
            <person name="Janssen P.H."/>
            <person name="de Vos W.M."/>
            <person name="Smidt H."/>
        </authorList>
    </citation>
    <scope>NUCLEOTIDE SEQUENCE [LARGE SCALE GENOMIC DNA]</scope>
    <source>
        <strain evidence="13">DSM 11246 / JCM 15787 / PB90-1</strain>
    </source>
</reference>
<keyword evidence="3 6" id="KW-0597">Phosphoprotein</keyword>
<organism evidence="12 13">
    <name type="scientific">Opitutus terrae (strain DSM 11246 / JCM 15787 / PB90-1)</name>
    <dbReference type="NCBI Taxonomy" id="452637"/>
    <lineage>
        <taxon>Bacteria</taxon>
        <taxon>Pseudomonadati</taxon>
        <taxon>Verrucomicrobiota</taxon>
        <taxon>Opitutia</taxon>
        <taxon>Opitutales</taxon>
        <taxon>Opitutaceae</taxon>
        <taxon>Opitutus</taxon>
    </lineage>
</organism>
<dbReference type="EC" id="2.7.13.3" evidence="2"/>
<dbReference type="SUPFAM" id="SSF52172">
    <property type="entry name" value="CheY-like"/>
    <property type="match status" value="2"/>
</dbReference>
<dbReference type="PROSITE" id="PS50113">
    <property type="entry name" value="PAC"/>
    <property type="match status" value="1"/>
</dbReference>
<evidence type="ECO:0000259" key="11">
    <source>
        <dbReference type="PROSITE" id="PS50113"/>
    </source>
</evidence>
<gene>
    <name evidence="12" type="ordered locus">Oter_1135</name>
</gene>
<feature type="domain" description="PAS" evidence="10">
    <location>
        <begin position="201"/>
        <end position="271"/>
    </location>
</feature>
<dbReference type="eggNOG" id="COG5002">
    <property type="taxonomic scope" value="Bacteria"/>
</dbReference>
<dbReference type="GO" id="GO:0000155">
    <property type="term" value="F:phosphorelay sensor kinase activity"/>
    <property type="evidence" value="ECO:0007669"/>
    <property type="project" value="InterPro"/>
</dbReference>
<dbReference type="Pfam" id="PF00072">
    <property type="entry name" value="Response_reg"/>
    <property type="match status" value="2"/>
</dbReference>
<dbReference type="AlphaFoldDB" id="B1ZNI9"/>
<evidence type="ECO:0000313" key="13">
    <source>
        <dbReference type="Proteomes" id="UP000007013"/>
    </source>
</evidence>
<dbReference type="Pfam" id="PF02518">
    <property type="entry name" value="HATPase_c"/>
    <property type="match status" value="1"/>
</dbReference>
<dbReference type="InterPro" id="IPR036097">
    <property type="entry name" value="HisK_dim/P_sf"/>
</dbReference>
<evidence type="ECO:0000256" key="3">
    <source>
        <dbReference type="ARBA" id="ARBA00022553"/>
    </source>
</evidence>
<dbReference type="InterPro" id="IPR000014">
    <property type="entry name" value="PAS"/>
</dbReference>
<dbReference type="Pfam" id="PF08448">
    <property type="entry name" value="PAS_4"/>
    <property type="match status" value="1"/>
</dbReference>
<feature type="domain" description="Response regulatory" evidence="9">
    <location>
        <begin position="596"/>
        <end position="709"/>
    </location>
</feature>
<dbReference type="Gene3D" id="1.10.287.130">
    <property type="match status" value="1"/>
</dbReference>
<evidence type="ECO:0000256" key="4">
    <source>
        <dbReference type="ARBA" id="ARBA00022679"/>
    </source>
</evidence>
<dbReference type="SMART" id="SM00388">
    <property type="entry name" value="HisKA"/>
    <property type="match status" value="1"/>
</dbReference>
<evidence type="ECO:0000256" key="1">
    <source>
        <dbReference type="ARBA" id="ARBA00000085"/>
    </source>
</evidence>
<dbReference type="NCBIfam" id="TIGR00229">
    <property type="entry name" value="sensory_box"/>
    <property type="match status" value="1"/>
</dbReference>
<protein>
    <recommendedName>
        <fullName evidence="2">histidine kinase</fullName>
        <ecNumber evidence="2">2.7.13.3</ecNumber>
    </recommendedName>
</protein>
<evidence type="ECO:0000259" key="9">
    <source>
        <dbReference type="PROSITE" id="PS50110"/>
    </source>
</evidence>
<dbReference type="InterPro" id="IPR035965">
    <property type="entry name" value="PAS-like_dom_sf"/>
</dbReference>
<dbReference type="SUPFAM" id="SSF47384">
    <property type="entry name" value="Homodimeric domain of signal transducing histidine kinase"/>
    <property type="match status" value="1"/>
</dbReference>
<dbReference type="InterPro" id="IPR004358">
    <property type="entry name" value="Sig_transdc_His_kin-like_C"/>
</dbReference>
<dbReference type="InterPro" id="IPR005467">
    <property type="entry name" value="His_kinase_dom"/>
</dbReference>
<dbReference type="KEGG" id="ote:Oter_1135"/>
<dbReference type="RefSeq" id="WP_012373961.1">
    <property type="nucleotide sequence ID" value="NC_010571.1"/>
</dbReference>
<dbReference type="PANTHER" id="PTHR43047:SF72">
    <property type="entry name" value="OSMOSENSING HISTIDINE PROTEIN KINASE SLN1"/>
    <property type="match status" value="1"/>
</dbReference>
<evidence type="ECO:0000313" key="12">
    <source>
        <dbReference type="EMBL" id="ACB74423.1"/>
    </source>
</evidence>
<dbReference type="Pfam" id="PF00512">
    <property type="entry name" value="HisKA"/>
    <property type="match status" value="1"/>
</dbReference>
<dbReference type="OrthoDB" id="9760752at2"/>
<evidence type="ECO:0000256" key="6">
    <source>
        <dbReference type="PROSITE-ProRule" id="PRU00169"/>
    </source>
</evidence>
<feature type="modified residue" description="4-aspartylphosphate" evidence="6">
    <location>
        <position position="68"/>
    </location>
</feature>